<feature type="domain" description="Putative component of 'biosynthetic module'" evidence="1">
    <location>
        <begin position="240"/>
        <end position="457"/>
    </location>
</feature>
<dbReference type="AlphaFoldDB" id="A0A9D1FCH7"/>
<reference evidence="2" key="2">
    <citation type="journal article" date="2021" name="PeerJ">
        <title>Extensive microbial diversity within the chicken gut microbiome revealed by metagenomics and culture.</title>
        <authorList>
            <person name="Gilroy R."/>
            <person name="Ravi A."/>
            <person name="Getino M."/>
            <person name="Pursley I."/>
            <person name="Horton D.L."/>
            <person name="Alikhan N.F."/>
            <person name="Baker D."/>
            <person name="Gharbi K."/>
            <person name="Hall N."/>
            <person name="Watson M."/>
            <person name="Adriaenssens E.M."/>
            <person name="Foster-Nyarko E."/>
            <person name="Jarju S."/>
            <person name="Secka A."/>
            <person name="Antonio M."/>
            <person name="Oren A."/>
            <person name="Chaudhuri R.R."/>
            <person name="La Ragione R."/>
            <person name="Hildebrand F."/>
            <person name="Pallen M.J."/>
        </authorList>
    </citation>
    <scope>NUCLEOTIDE SEQUENCE</scope>
    <source>
        <strain evidence="2">ChiBcec16-1751</strain>
    </source>
</reference>
<proteinExistence type="predicted"/>
<organism evidence="2 3">
    <name type="scientific">Candidatus Avoscillospira avistercoris</name>
    <dbReference type="NCBI Taxonomy" id="2840707"/>
    <lineage>
        <taxon>Bacteria</taxon>
        <taxon>Bacillati</taxon>
        <taxon>Bacillota</taxon>
        <taxon>Clostridia</taxon>
        <taxon>Eubacteriales</taxon>
        <taxon>Oscillospiraceae</taxon>
        <taxon>Oscillospiraceae incertae sedis</taxon>
        <taxon>Candidatus Avoscillospira</taxon>
    </lineage>
</organism>
<dbReference type="EMBL" id="DVJJ01000158">
    <property type="protein sequence ID" value="HIS65746.1"/>
    <property type="molecule type" value="Genomic_DNA"/>
</dbReference>
<gene>
    <name evidence="2" type="ORF">IAA83_10335</name>
</gene>
<name>A0A9D1FCH7_9FIRM</name>
<evidence type="ECO:0000313" key="2">
    <source>
        <dbReference type="EMBL" id="HIS65746.1"/>
    </source>
</evidence>
<dbReference type="Proteomes" id="UP000886741">
    <property type="component" value="Unassembled WGS sequence"/>
</dbReference>
<evidence type="ECO:0000259" key="1">
    <source>
        <dbReference type="Pfam" id="PF14266"/>
    </source>
</evidence>
<accession>A0A9D1FCH7</accession>
<reference evidence="2" key="1">
    <citation type="submission" date="2020-10" db="EMBL/GenBank/DDBJ databases">
        <authorList>
            <person name="Gilroy R."/>
        </authorList>
    </citation>
    <scope>NUCLEOTIDE SEQUENCE</scope>
    <source>
        <strain evidence="2">ChiBcec16-1751</strain>
    </source>
</reference>
<protein>
    <recommendedName>
        <fullName evidence="1">Putative component of 'biosynthetic module' domain-containing protein</fullName>
    </recommendedName>
</protein>
<dbReference type="Pfam" id="PF14266">
    <property type="entry name" value="YceG_bac"/>
    <property type="match status" value="2"/>
</dbReference>
<feature type="domain" description="Putative component of 'biosynthetic module'" evidence="1">
    <location>
        <begin position="478"/>
        <end position="692"/>
    </location>
</feature>
<dbReference type="InterPro" id="IPR025647">
    <property type="entry name" value="YceG_bac"/>
</dbReference>
<comment type="caution">
    <text evidence="2">The sequence shown here is derived from an EMBL/GenBank/DDBJ whole genome shotgun (WGS) entry which is preliminary data.</text>
</comment>
<sequence length="726" mass="83111">MEGFTEDLPDGVKGFYQEARQNGVIVDGRIPNPTPENLAYFQEMLGSGFQRNRPFMDDQLRRWLPRLSPAQRGNIVASIDAMLESLARQGKNENMLHNAYVKYLCWLYFKFERILAALGQDRLPKILYDGAVSAYELQLLTILAGAGADILMVCRDGAQYRQADPADQCSTRLTQTNPAPFPDWFTLKWVQKELEQEWNRQRLYGTLPTLQPCTNAWMRSPALREVLTAPPARGEDSHLFYNAFLLQHGVEDRLLFSNDLFGFYQELERSERPICLVDQAIPAPTPEEIAAIRRQNYTTLDQMILGLSQNLRYPAQAELQQLMVKGFVDLLLEEGKAPDGSLLKLTNRAVYLLVWLKRYQQTLFPAWTPGQVPVFLLFGNCGSRNEALFLRLLARLPVDVLVLVPNRAAVPVLEDPALLRLTYDDSLPMETFPTASSQRRVATAAYQAERDLDSIMYQDSGMYRNQQYARAEAVTLQTMYEEIALLWDQELKYRPSFSVSGDRVTVPVLLEKVCGVKDGDVRRYWSEIKKLLTPDTVLVNRLPWLSPTDENPIKPYVTQFLKNGKLLRDKIRNHKSYPYGILRKEMQEFLLDQVQCLLDQKIIAGTWQNGTEYTVLSTALNLPKPVLRMVQKFDFTKKNPKLLLINPTEQVLNLGESIVVALLNRMGFDVLLFIPTGFECVEKFFPPDYIHEQQIGEYVYDLTVPNFAAVSTQQPSINPLRKLFGR</sequence>
<evidence type="ECO:0000313" key="3">
    <source>
        <dbReference type="Proteomes" id="UP000886741"/>
    </source>
</evidence>